<keyword evidence="9" id="KW-1185">Reference proteome</keyword>
<feature type="transmembrane region" description="Helical" evidence="6">
    <location>
        <begin position="88"/>
        <end position="114"/>
    </location>
</feature>
<feature type="domain" description="Major facilitator superfamily (MFS) profile" evidence="7">
    <location>
        <begin position="22"/>
        <end position="393"/>
    </location>
</feature>
<feature type="transmembrane region" description="Helical" evidence="6">
    <location>
        <begin position="306"/>
        <end position="330"/>
    </location>
</feature>
<dbReference type="InterPro" id="IPR052714">
    <property type="entry name" value="MFS_Exporter"/>
</dbReference>
<dbReference type="PANTHER" id="PTHR23531:SF2">
    <property type="entry name" value="PERMEASE"/>
    <property type="match status" value="1"/>
</dbReference>
<dbReference type="OrthoDB" id="9814001at2"/>
<feature type="transmembrane region" description="Helical" evidence="6">
    <location>
        <begin position="218"/>
        <end position="240"/>
    </location>
</feature>
<organism evidence="8 9">
    <name type="scientific">Pradoshia eiseniae</name>
    <dbReference type="NCBI Taxonomy" id="2064768"/>
    <lineage>
        <taxon>Bacteria</taxon>
        <taxon>Bacillati</taxon>
        <taxon>Bacillota</taxon>
        <taxon>Bacilli</taxon>
        <taxon>Bacillales</taxon>
        <taxon>Bacillaceae</taxon>
        <taxon>Pradoshia</taxon>
    </lineage>
</organism>
<sequence>MSEQVQHGVSQNAVKEKIWTRDFILICIANFLIFLGFQMTLPTISLFVKELGGSDQLIGFVVGIFTFSALLIRPFAGQALETRGRRLVYIGGLIVIILTVGTFGFLASIALLFIMRIMQGFGWGCLTTASGTVASDVVPSTRRGEGLGYFGLSGNLAMAIGPSIGLALVVLIPFNQFFLICAILPALALLAASQIHFKKGEVKKVSSSRKFWDLYEISSLKPSILAFFITFTFGGIATFLPLYTAQKGVEGIQYYFLVYAVSVMLTRTFAGQLYDRKGHKAVFLPGTLLMVIAMFLLSWLPGTAGLLIAAFLYGFGFGSVQPALQAWAIDQAPANRKGMANATFYSFFDLGIGIGAISFGQIAHSFGYGSIYATAGISVLIAMILYVILTRKKTV</sequence>
<comment type="caution">
    <text evidence="8">The sequence shown here is derived from an EMBL/GenBank/DDBJ whole genome shotgun (WGS) entry which is preliminary data.</text>
</comment>
<protein>
    <submittedName>
        <fullName evidence="8">MFS transporter</fullName>
    </submittedName>
</protein>
<dbReference type="InterPro" id="IPR036259">
    <property type="entry name" value="MFS_trans_sf"/>
</dbReference>
<evidence type="ECO:0000256" key="5">
    <source>
        <dbReference type="ARBA" id="ARBA00023136"/>
    </source>
</evidence>
<dbReference type="InterPro" id="IPR020846">
    <property type="entry name" value="MFS_dom"/>
</dbReference>
<comment type="subcellular location">
    <subcellularLocation>
        <location evidence="1">Cell membrane</location>
        <topology evidence="1">Multi-pass membrane protein</topology>
    </subcellularLocation>
</comment>
<dbReference type="EMBL" id="PKOZ01000006">
    <property type="protein sequence ID" value="PQD95067.1"/>
    <property type="molecule type" value="Genomic_DNA"/>
</dbReference>
<evidence type="ECO:0000256" key="3">
    <source>
        <dbReference type="ARBA" id="ARBA00022692"/>
    </source>
</evidence>
<dbReference type="AlphaFoldDB" id="A0A2S7MZ94"/>
<dbReference type="InterPro" id="IPR011701">
    <property type="entry name" value="MFS"/>
</dbReference>
<gene>
    <name evidence="8" type="ORF">CYL18_12125</name>
</gene>
<name>A0A2S7MZ94_9BACI</name>
<feature type="transmembrane region" description="Helical" evidence="6">
    <location>
        <begin position="23"/>
        <end position="45"/>
    </location>
</feature>
<dbReference type="PANTHER" id="PTHR23531">
    <property type="entry name" value="QUINOLENE RESISTANCE PROTEIN NORA"/>
    <property type="match status" value="1"/>
</dbReference>
<keyword evidence="4 6" id="KW-1133">Transmembrane helix</keyword>
<dbReference type="Proteomes" id="UP000239663">
    <property type="component" value="Unassembled WGS sequence"/>
</dbReference>
<dbReference type="Pfam" id="PF07690">
    <property type="entry name" value="MFS_1"/>
    <property type="match status" value="1"/>
</dbReference>
<dbReference type="SUPFAM" id="SSF103473">
    <property type="entry name" value="MFS general substrate transporter"/>
    <property type="match status" value="1"/>
</dbReference>
<evidence type="ECO:0000256" key="1">
    <source>
        <dbReference type="ARBA" id="ARBA00004651"/>
    </source>
</evidence>
<evidence type="ECO:0000256" key="2">
    <source>
        <dbReference type="ARBA" id="ARBA00022448"/>
    </source>
</evidence>
<keyword evidence="2" id="KW-0813">Transport</keyword>
<dbReference type="RefSeq" id="WP_104849772.1">
    <property type="nucleotide sequence ID" value="NZ_PKOZ01000006.1"/>
</dbReference>
<accession>A0A2S7MZ94</accession>
<proteinExistence type="predicted"/>
<feature type="transmembrane region" description="Helical" evidence="6">
    <location>
        <begin position="150"/>
        <end position="171"/>
    </location>
</feature>
<dbReference type="GO" id="GO:0005886">
    <property type="term" value="C:plasma membrane"/>
    <property type="evidence" value="ECO:0007669"/>
    <property type="project" value="UniProtKB-SubCell"/>
</dbReference>
<keyword evidence="5 6" id="KW-0472">Membrane</keyword>
<evidence type="ECO:0000256" key="6">
    <source>
        <dbReference type="SAM" id="Phobius"/>
    </source>
</evidence>
<evidence type="ECO:0000313" key="8">
    <source>
        <dbReference type="EMBL" id="PQD95067.1"/>
    </source>
</evidence>
<reference evidence="8 9" key="1">
    <citation type="submission" date="2017-12" db="EMBL/GenBank/DDBJ databases">
        <title>Taxonomic description and draft genome of Pradoshia cofamensis Gen. nov., sp. nov., a thermotolerant bacillale isolated from anterior gut of earthworm Eisenia fetida.</title>
        <authorList>
            <person name="Saha T."/>
            <person name="Chakraborty R."/>
        </authorList>
    </citation>
    <scope>NUCLEOTIDE SEQUENCE [LARGE SCALE GENOMIC DNA]</scope>
    <source>
        <strain evidence="8 9">EAG3</strain>
    </source>
</reference>
<feature type="transmembrane region" description="Helical" evidence="6">
    <location>
        <begin position="369"/>
        <end position="389"/>
    </location>
</feature>
<keyword evidence="3 6" id="KW-0812">Transmembrane</keyword>
<evidence type="ECO:0000313" key="9">
    <source>
        <dbReference type="Proteomes" id="UP000239663"/>
    </source>
</evidence>
<feature type="transmembrane region" description="Helical" evidence="6">
    <location>
        <begin position="342"/>
        <end position="363"/>
    </location>
</feature>
<feature type="transmembrane region" description="Helical" evidence="6">
    <location>
        <begin position="252"/>
        <end position="270"/>
    </location>
</feature>
<feature type="transmembrane region" description="Helical" evidence="6">
    <location>
        <begin position="57"/>
        <end position="76"/>
    </location>
</feature>
<dbReference type="Gene3D" id="1.20.1250.20">
    <property type="entry name" value="MFS general substrate transporter like domains"/>
    <property type="match status" value="1"/>
</dbReference>
<dbReference type="PROSITE" id="PS50850">
    <property type="entry name" value="MFS"/>
    <property type="match status" value="1"/>
</dbReference>
<dbReference type="CDD" id="cd17489">
    <property type="entry name" value="MFS_YfcJ_like"/>
    <property type="match status" value="1"/>
</dbReference>
<evidence type="ECO:0000256" key="4">
    <source>
        <dbReference type="ARBA" id="ARBA00022989"/>
    </source>
</evidence>
<feature type="transmembrane region" description="Helical" evidence="6">
    <location>
        <begin position="177"/>
        <end position="197"/>
    </location>
</feature>
<dbReference type="GO" id="GO:0022857">
    <property type="term" value="F:transmembrane transporter activity"/>
    <property type="evidence" value="ECO:0007669"/>
    <property type="project" value="InterPro"/>
</dbReference>
<evidence type="ECO:0000259" key="7">
    <source>
        <dbReference type="PROSITE" id="PS50850"/>
    </source>
</evidence>